<dbReference type="SUPFAM" id="SSF53254">
    <property type="entry name" value="Phosphoglycerate mutase-like"/>
    <property type="match status" value="1"/>
</dbReference>
<feature type="region of interest" description="Disordered" evidence="1">
    <location>
        <begin position="212"/>
        <end position="240"/>
    </location>
</feature>
<dbReference type="InterPro" id="IPR013078">
    <property type="entry name" value="His_Pase_superF_clade-1"/>
</dbReference>
<protein>
    <submittedName>
        <fullName evidence="2">MSMEG_4193 family putative phosphomutase</fullName>
    </submittedName>
</protein>
<dbReference type="GO" id="GO:0016791">
    <property type="term" value="F:phosphatase activity"/>
    <property type="evidence" value="ECO:0007669"/>
    <property type="project" value="TreeGrafter"/>
</dbReference>
<dbReference type="Gene3D" id="3.40.50.1240">
    <property type="entry name" value="Phosphoglycerate mutase-like"/>
    <property type="match status" value="1"/>
</dbReference>
<dbReference type="InterPro" id="IPR050275">
    <property type="entry name" value="PGM_Phosphatase"/>
</dbReference>
<evidence type="ECO:0000313" key="2">
    <source>
        <dbReference type="EMBL" id="KAA1419907.1"/>
    </source>
</evidence>
<dbReference type="AlphaFoldDB" id="A0A5Q6RPH1"/>
<dbReference type="NCBIfam" id="TIGR03848">
    <property type="entry name" value="MSMEG_4193"/>
    <property type="match status" value="1"/>
</dbReference>
<name>A0A5Q6RPH1_9ACTN</name>
<accession>A0A5Q6RPH1</accession>
<dbReference type="EMBL" id="VDFQ02000006">
    <property type="protein sequence ID" value="KAA1419907.1"/>
    <property type="molecule type" value="Genomic_DNA"/>
</dbReference>
<dbReference type="InterPro" id="IPR022492">
    <property type="entry name" value="Phosphomutase_MSMEG4193_put"/>
</dbReference>
<dbReference type="PANTHER" id="PTHR48100">
    <property type="entry name" value="BROAD-SPECIFICITY PHOSPHATASE YOR283W-RELATED"/>
    <property type="match status" value="1"/>
</dbReference>
<dbReference type="OrthoDB" id="4120859at2"/>
<comment type="caution">
    <text evidence="2">The sequence shown here is derived from an EMBL/GenBank/DDBJ whole genome shotgun (WGS) entry which is preliminary data.</text>
</comment>
<sequence length="240" mass="25011">MPTLILVRHGRTAANADGILAGRTRGIGLDTVGQKQAKSVGKRLAAVPLSLVVSSPLLRTTQTAREIVAAQAGDVAIRRDGGFVECGYGRWTGRKLSDLAKEPLWSIVQRQPSAAIFPGGEGLAEMAARATDAVRRFDRQVARNHGARSVWAAVSHGDVIKAIIADALGLHLDLFQRISVAPGSVSVISYGMYRATVHHVNDLGSDLSALARQAEAPPSDGDDASADGVPRGDAPVGGGS</sequence>
<organism evidence="2 3">
    <name type="scientific">Mumia zhuanghuii</name>
    <dbReference type="NCBI Taxonomy" id="2585211"/>
    <lineage>
        <taxon>Bacteria</taxon>
        <taxon>Bacillati</taxon>
        <taxon>Actinomycetota</taxon>
        <taxon>Actinomycetes</taxon>
        <taxon>Propionibacteriales</taxon>
        <taxon>Nocardioidaceae</taxon>
        <taxon>Mumia</taxon>
    </lineage>
</organism>
<dbReference type="PANTHER" id="PTHR48100:SF2">
    <property type="entry name" value="CONSERVED PROTEIN"/>
    <property type="match status" value="1"/>
</dbReference>
<dbReference type="Pfam" id="PF00300">
    <property type="entry name" value="His_Phos_1"/>
    <property type="match status" value="1"/>
</dbReference>
<dbReference type="Proteomes" id="UP000307768">
    <property type="component" value="Unassembled WGS sequence"/>
</dbReference>
<proteinExistence type="predicted"/>
<dbReference type="GO" id="GO:0005737">
    <property type="term" value="C:cytoplasm"/>
    <property type="evidence" value="ECO:0007669"/>
    <property type="project" value="TreeGrafter"/>
</dbReference>
<dbReference type="RefSeq" id="WP_149771130.1">
    <property type="nucleotide sequence ID" value="NZ_VDFQ02000006.1"/>
</dbReference>
<dbReference type="CDD" id="cd07067">
    <property type="entry name" value="HP_PGM_like"/>
    <property type="match status" value="1"/>
</dbReference>
<reference evidence="2 3" key="1">
    <citation type="submission" date="2019-09" db="EMBL/GenBank/DDBJ databases">
        <title>Mumia zhuanghuii sp. nov. isolated from the intestinal contents of plateau pika (Ochotona curzoniae) in the Qinghai-Tibet plateau of China.</title>
        <authorList>
            <person name="Tian Z."/>
        </authorList>
    </citation>
    <scope>NUCLEOTIDE SEQUENCE [LARGE SCALE GENOMIC DNA]</scope>
    <source>
        <strain evidence="3">350</strain>
    </source>
</reference>
<dbReference type="InterPro" id="IPR029033">
    <property type="entry name" value="His_PPase_superfam"/>
</dbReference>
<dbReference type="SMART" id="SM00855">
    <property type="entry name" value="PGAM"/>
    <property type="match status" value="1"/>
</dbReference>
<evidence type="ECO:0000313" key="3">
    <source>
        <dbReference type="Proteomes" id="UP000307768"/>
    </source>
</evidence>
<gene>
    <name evidence="2" type="ORF">FE697_018595</name>
</gene>
<evidence type="ECO:0000256" key="1">
    <source>
        <dbReference type="SAM" id="MobiDB-lite"/>
    </source>
</evidence>